<feature type="transmembrane region" description="Helical" evidence="6">
    <location>
        <begin position="326"/>
        <end position="344"/>
    </location>
</feature>
<dbReference type="SUPFAM" id="SSF103473">
    <property type="entry name" value="MFS general substrate transporter"/>
    <property type="match status" value="1"/>
</dbReference>
<organism evidence="8 9">
    <name type="scientific">Diplogelasinospora grovesii</name>
    <dbReference type="NCBI Taxonomy" id="303347"/>
    <lineage>
        <taxon>Eukaryota</taxon>
        <taxon>Fungi</taxon>
        <taxon>Dikarya</taxon>
        <taxon>Ascomycota</taxon>
        <taxon>Pezizomycotina</taxon>
        <taxon>Sordariomycetes</taxon>
        <taxon>Sordariomycetidae</taxon>
        <taxon>Sordariales</taxon>
        <taxon>Diplogelasinosporaceae</taxon>
        <taxon>Diplogelasinospora</taxon>
    </lineage>
</organism>
<evidence type="ECO:0000256" key="2">
    <source>
        <dbReference type="ARBA" id="ARBA00022692"/>
    </source>
</evidence>
<feature type="transmembrane region" description="Helical" evidence="6">
    <location>
        <begin position="82"/>
        <end position="104"/>
    </location>
</feature>
<feature type="transmembrane region" description="Helical" evidence="6">
    <location>
        <begin position="257"/>
        <end position="277"/>
    </location>
</feature>
<dbReference type="GO" id="GO:0022857">
    <property type="term" value="F:transmembrane transporter activity"/>
    <property type="evidence" value="ECO:0007669"/>
    <property type="project" value="InterPro"/>
</dbReference>
<feature type="transmembrane region" description="Helical" evidence="6">
    <location>
        <begin position="144"/>
        <end position="162"/>
    </location>
</feature>
<dbReference type="Proteomes" id="UP001303473">
    <property type="component" value="Unassembled WGS sequence"/>
</dbReference>
<dbReference type="EMBL" id="MU853811">
    <property type="protein sequence ID" value="KAK3939457.1"/>
    <property type="molecule type" value="Genomic_DNA"/>
</dbReference>
<dbReference type="PANTHER" id="PTHR23501:SF43">
    <property type="entry name" value="MULTIDRUG TRANSPORTER, PUTATIVE (AFU_ORTHOLOGUE AFUA_6G03040)-RELATED"/>
    <property type="match status" value="1"/>
</dbReference>
<keyword evidence="2 6" id="KW-0812">Transmembrane</keyword>
<dbReference type="InterPro" id="IPR036259">
    <property type="entry name" value="MFS_trans_sf"/>
</dbReference>
<evidence type="ECO:0000313" key="8">
    <source>
        <dbReference type="EMBL" id="KAK3939457.1"/>
    </source>
</evidence>
<evidence type="ECO:0000256" key="3">
    <source>
        <dbReference type="ARBA" id="ARBA00022989"/>
    </source>
</evidence>
<keyword evidence="4 6" id="KW-0472">Membrane</keyword>
<evidence type="ECO:0000259" key="7">
    <source>
        <dbReference type="PROSITE" id="PS50850"/>
    </source>
</evidence>
<comment type="subcellular location">
    <subcellularLocation>
        <location evidence="1">Membrane</location>
        <topology evidence="1">Multi-pass membrane protein</topology>
    </subcellularLocation>
</comment>
<feature type="transmembrane region" description="Helical" evidence="6">
    <location>
        <begin position="396"/>
        <end position="414"/>
    </location>
</feature>
<feature type="transmembrane region" description="Helical" evidence="6">
    <location>
        <begin position="212"/>
        <end position="236"/>
    </location>
</feature>
<evidence type="ECO:0000256" key="6">
    <source>
        <dbReference type="SAM" id="Phobius"/>
    </source>
</evidence>
<comment type="caution">
    <text evidence="8">The sequence shown here is derived from an EMBL/GenBank/DDBJ whole genome shotgun (WGS) entry which is preliminary data.</text>
</comment>
<accession>A0AAN6N5A8</accession>
<name>A0AAN6N5A8_9PEZI</name>
<protein>
    <submittedName>
        <fullName evidence="8">Multidrug resistance protein</fullName>
    </submittedName>
</protein>
<feature type="domain" description="Major facilitator superfamily (MFS) profile" evidence="7">
    <location>
        <begin position="1"/>
        <end position="492"/>
    </location>
</feature>
<reference evidence="9" key="1">
    <citation type="journal article" date="2023" name="Mol. Phylogenet. Evol.">
        <title>Genome-scale phylogeny and comparative genomics of the fungal order Sordariales.</title>
        <authorList>
            <person name="Hensen N."/>
            <person name="Bonometti L."/>
            <person name="Westerberg I."/>
            <person name="Brannstrom I.O."/>
            <person name="Guillou S."/>
            <person name="Cros-Aarteil S."/>
            <person name="Calhoun S."/>
            <person name="Haridas S."/>
            <person name="Kuo A."/>
            <person name="Mondo S."/>
            <person name="Pangilinan J."/>
            <person name="Riley R."/>
            <person name="LaButti K."/>
            <person name="Andreopoulos B."/>
            <person name="Lipzen A."/>
            <person name="Chen C."/>
            <person name="Yan M."/>
            <person name="Daum C."/>
            <person name="Ng V."/>
            <person name="Clum A."/>
            <person name="Steindorff A."/>
            <person name="Ohm R.A."/>
            <person name="Martin F."/>
            <person name="Silar P."/>
            <person name="Natvig D.O."/>
            <person name="Lalanne C."/>
            <person name="Gautier V."/>
            <person name="Ament-Velasquez S.L."/>
            <person name="Kruys A."/>
            <person name="Hutchinson M.I."/>
            <person name="Powell A.J."/>
            <person name="Barry K."/>
            <person name="Miller A.N."/>
            <person name="Grigoriev I.V."/>
            <person name="Debuchy R."/>
            <person name="Gladieux P."/>
            <person name="Hiltunen Thoren M."/>
            <person name="Johannesson H."/>
        </authorList>
    </citation>
    <scope>NUCLEOTIDE SEQUENCE [LARGE SCALE GENOMIC DNA]</scope>
    <source>
        <strain evidence="9">CBS 340.73</strain>
    </source>
</reference>
<evidence type="ECO:0000256" key="1">
    <source>
        <dbReference type="ARBA" id="ARBA00004141"/>
    </source>
</evidence>
<dbReference type="GO" id="GO:0005886">
    <property type="term" value="C:plasma membrane"/>
    <property type="evidence" value="ECO:0007669"/>
    <property type="project" value="TreeGrafter"/>
</dbReference>
<feature type="transmembrane region" description="Helical" evidence="6">
    <location>
        <begin position="182"/>
        <end position="200"/>
    </location>
</feature>
<dbReference type="Gene3D" id="1.20.1250.20">
    <property type="entry name" value="MFS general substrate transporter like domains"/>
    <property type="match status" value="1"/>
</dbReference>
<feature type="transmembrane region" description="Helical" evidence="6">
    <location>
        <begin position="111"/>
        <end position="132"/>
    </location>
</feature>
<feature type="transmembrane region" description="Helical" evidence="6">
    <location>
        <begin position="467"/>
        <end position="485"/>
    </location>
</feature>
<dbReference type="Pfam" id="PF07690">
    <property type="entry name" value="MFS_1"/>
    <property type="match status" value="1"/>
</dbReference>
<sequence length="527" mass="56195">MFSCLDTSIVSTALVSITVDLDDSLNAPWTVLAYLLTYMSFAVGFSKMSDIYGRKNLLVIAWLFFAGFSIWCALASTMTQLIIARALQGIGGSGLYSLAQVCLVEQGPNKPAVVGALVGVTLSISYVLGPLLGGGISALNWRGIFWINVPFGVLAVAGIYMLWPDQRRHRYDVWTAISKIDFLGNLLLIMASILFILAIQQGGSWIWDWTSPALVCTLFVSALCWVLLGVWEWYLCYGKNTRQIQPIFPLRLATGRVYLSVLIVTLLTGFVYIALVIEIPERLQIIHGDSALQAGVHLLPMLGCCAFGSFLAGAVSKTKNLSSPTLLVGTVLQVLGISLMYSLANDQADIRPLLGFTAIYGLGVGLCFCASTIIASIEARNDDLAAAQGALAQARVFGGAVGLAACTIIFNAYVQRNLVSGGSGPAALSDSDLDQIHRSPLAVLSLASPEARQEVIGVYMVAFSGQMYAMIAAAALAVLASLCTYRPNAPPLSDVLAHHKDLPTSAHSSAGDTELESVSGSVRSLIR</sequence>
<feature type="transmembrane region" description="Helical" evidence="6">
    <location>
        <begin position="27"/>
        <end position="45"/>
    </location>
</feature>
<keyword evidence="9" id="KW-1185">Reference proteome</keyword>
<feature type="transmembrane region" description="Helical" evidence="6">
    <location>
        <begin position="297"/>
        <end position="314"/>
    </location>
</feature>
<evidence type="ECO:0000313" key="9">
    <source>
        <dbReference type="Proteomes" id="UP001303473"/>
    </source>
</evidence>
<evidence type="ECO:0000256" key="5">
    <source>
        <dbReference type="SAM" id="MobiDB-lite"/>
    </source>
</evidence>
<dbReference type="InterPro" id="IPR020846">
    <property type="entry name" value="MFS_dom"/>
</dbReference>
<feature type="transmembrane region" description="Helical" evidence="6">
    <location>
        <begin position="57"/>
        <end position="76"/>
    </location>
</feature>
<evidence type="ECO:0000256" key="4">
    <source>
        <dbReference type="ARBA" id="ARBA00023136"/>
    </source>
</evidence>
<keyword evidence="3 6" id="KW-1133">Transmembrane helix</keyword>
<dbReference type="PANTHER" id="PTHR23501">
    <property type="entry name" value="MAJOR FACILITATOR SUPERFAMILY"/>
    <property type="match status" value="1"/>
</dbReference>
<dbReference type="AlphaFoldDB" id="A0AAN6N5A8"/>
<dbReference type="PROSITE" id="PS50850">
    <property type="entry name" value="MFS"/>
    <property type="match status" value="1"/>
</dbReference>
<feature type="transmembrane region" description="Helical" evidence="6">
    <location>
        <begin position="350"/>
        <end position="375"/>
    </location>
</feature>
<proteinExistence type="predicted"/>
<dbReference type="InterPro" id="IPR011701">
    <property type="entry name" value="MFS"/>
</dbReference>
<feature type="region of interest" description="Disordered" evidence="5">
    <location>
        <begin position="503"/>
        <end position="527"/>
    </location>
</feature>
<feature type="compositionally biased region" description="Polar residues" evidence="5">
    <location>
        <begin position="505"/>
        <end position="527"/>
    </location>
</feature>
<gene>
    <name evidence="8" type="ORF">QBC46DRAFT_290579</name>
</gene>